<dbReference type="EMBL" id="JAVYII010000004">
    <property type="protein sequence ID" value="MDT9593521.1"/>
    <property type="molecule type" value="Genomic_DNA"/>
</dbReference>
<dbReference type="PANTHER" id="PTHR34580">
    <property type="match status" value="1"/>
</dbReference>
<keyword evidence="6" id="KW-1185">Reference proteome</keyword>
<reference evidence="5 6" key="1">
    <citation type="submission" date="2023-08" db="EMBL/GenBank/DDBJ databases">
        <title>Nocardioides seae sp. nov., a bacterium isolated from a soil.</title>
        <authorList>
            <person name="Wang X."/>
        </authorList>
    </citation>
    <scope>NUCLEOTIDE SEQUENCE [LARGE SCALE GENOMIC DNA]</scope>
    <source>
        <strain evidence="5 6">YZH12</strain>
    </source>
</reference>
<dbReference type="Pfam" id="PF25583">
    <property type="entry name" value="WCX"/>
    <property type="match status" value="1"/>
</dbReference>
<dbReference type="InterPro" id="IPR051534">
    <property type="entry name" value="CBASS_pafABC_assoc_protein"/>
</dbReference>
<name>A0ABU3PWE5_9ACTN</name>
<dbReference type="PROSITE" id="PS00894">
    <property type="entry name" value="HTH_DEOR_1"/>
    <property type="match status" value="1"/>
</dbReference>
<comment type="caution">
    <text evidence="5">The sequence shown here is derived from an EMBL/GenBank/DDBJ whole genome shotgun (WGS) entry which is preliminary data.</text>
</comment>
<dbReference type="Pfam" id="PF08279">
    <property type="entry name" value="HTH_11"/>
    <property type="match status" value="1"/>
</dbReference>
<evidence type="ECO:0000313" key="5">
    <source>
        <dbReference type="EMBL" id="MDT9593521.1"/>
    </source>
</evidence>
<evidence type="ECO:0000313" key="6">
    <source>
        <dbReference type="Proteomes" id="UP001268542"/>
    </source>
</evidence>
<dbReference type="InterPro" id="IPR018356">
    <property type="entry name" value="Tscrpt_reg_HTH_DeoR_CS"/>
</dbReference>
<dbReference type="InterPro" id="IPR028349">
    <property type="entry name" value="PafC-like"/>
</dbReference>
<evidence type="ECO:0000259" key="4">
    <source>
        <dbReference type="PROSITE" id="PS51000"/>
    </source>
</evidence>
<dbReference type="InterPro" id="IPR036388">
    <property type="entry name" value="WH-like_DNA-bd_sf"/>
</dbReference>
<dbReference type="Pfam" id="PF13280">
    <property type="entry name" value="WYL"/>
    <property type="match status" value="1"/>
</dbReference>
<dbReference type="InterPro" id="IPR001034">
    <property type="entry name" value="DeoR_HTH"/>
</dbReference>
<dbReference type="InterPro" id="IPR057727">
    <property type="entry name" value="WCX_dom"/>
</dbReference>
<dbReference type="PROSITE" id="PS52050">
    <property type="entry name" value="WYL"/>
    <property type="match status" value="1"/>
</dbReference>
<keyword evidence="1" id="KW-0805">Transcription regulation</keyword>
<feature type="domain" description="HTH deoR-type" evidence="4">
    <location>
        <begin position="4"/>
        <end position="62"/>
    </location>
</feature>
<protein>
    <submittedName>
        <fullName evidence="5">WYL domain-containing protein</fullName>
    </submittedName>
</protein>
<dbReference type="PIRSF" id="PIRSF016838">
    <property type="entry name" value="PafC"/>
    <property type="match status" value="1"/>
</dbReference>
<dbReference type="InterPro" id="IPR036390">
    <property type="entry name" value="WH_DNA-bd_sf"/>
</dbReference>
<evidence type="ECO:0000256" key="1">
    <source>
        <dbReference type="ARBA" id="ARBA00023015"/>
    </source>
</evidence>
<sequence>MASTSARMLRLLSLLQTHRFWTGMELSERLEVSDRTLRRDVERLRELGYPVEAMRGHAGGYQLQAGAALPPLLVEDDEAVAIALALRAAASGAVAGLEESALRALTKVVPVMPPKLRRRMDAIATQTTQAPRRGPALDATVLTRLAQCCRDDERLRFAYAARRSTVEGAPLPRRHVEPHSLVTIGQRWYLVAWDLDRRDWRTFRVDRISDADPSRVRFAPRSLPDGLDALAFVRRSTESAPRAYDVRVLVHADATTVARHVMTWGRVDPVEPDPTTGGPRCRLTTSADWLDGPLWLLGEIDADFVVESPPELVERVRRVGERYARAAATT</sequence>
<dbReference type="Proteomes" id="UP001268542">
    <property type="component" value="Unassembled WGS sequence"/>
</dbReference>
<gene>
    <name evidence="5" type="ORF">RDV89_10620</name>
</gene>
<evidence type="ECO:0000256" key="3">
    <source>
        <dbReference type="ARBA" id="ARBA00023163"/>
    </source>
</evidence>
<accession>A0ABU3PWE5</accession>
<dbReference type="InterPro" id="IPR026881">
    <property type="entry name" value="WYL_dom"/>
</dbReference>
<dbReference type="SUPFAM" id="SSF46785">
    <property type="entry name" value="Winged helix' DNA-binding domain"/>
    <property type="match status" value="1"/>
</dbReference>
<dbReference type="RefSeq" id="WP_315733015.1">
    <property type="nucleotide sequence ID" value="NZ_JAVYII010000004.1"/>
</dbReference>
<dbReference type="InterPro" id="IPR013196">
    <property type="entry name" value="HTH_11"/>
</dbReference>
<dbReference type="Gene3D" id="1.10.10.10">
    <property type="entry name" value="Winged helix-like DNA-binding domain superfamily/Winged helix DNA-binding domain"/>
    <property type="match status" value="1"/>
</dbReference>
<proteinExistence type="predicted"/>
<keyword evidence="3" id="KW-0804">Transcription</keyword>
<dbReference type="PANTHER" id="PTHR34580:SF3">
    <property type="entry name" value="PROTEIN PAFB"/>
    <property type="match status" value="1"/>
</dbReference>
<keyword evidence="2" id="KW-0238">DNA-binding</keyword>
<evidence type="ECO:0000256" key="2">
    <source>
        <dbReference type="ARBA" id="ARBA00023125"/>
    </source>
</evidence>
<dbReference type="PROSITE" id="PS51000">
    <property type="entry name" value="HTH_DEOR_2"/>
    <property type="match status" value="1"/>
</dbReference>
<organism evidence="5 6">
    <name type="scientific">Nocardioides imazamoxiresistens</name>
    <dbReference type="NCBI Taxonomy" id="3231893"/>
    <lineage>
        <taxon>Bacteria</taxon>
        <taxon>Bacillati</taxon>
        <taxon>Actinomycetota</taxon>
        <taxon>Actinomycetes</taxon>
        <taxon>Propionibacteriales</taxon>
        <taxon>Nocardioidaceae</taxon>
        <taxon>Nocardioides</taxon>
    </lineage>
</organism>